<reference evidence="1 2" key="1">
    <citation type="submission" date="2016-11" db="EMBL/GenBank/DDBJ databases">
        <authorList>
            <person name="Brown T."/>
            <person name="Davidson K."/>
            <person name="Doll Z."/>
            <person name="Jansson R."/>
            <person name="Janyszek T."/>
            <person name="Lwin C."/>
            <person name="Patil S."/>
            <person name="Piper J."/>
            <person name="Rajendiran N."/>
            <person name="Rittenhouse N.L."/>
            <person name="Younker T.P."/>
            <person name="Zhang J."/>
            <person name="Garlena R.A."/>
            <person name="Russell D.A."/>
            <person name="Pope W.H."/>
            <person name="Jacobs-Sera D."/>
            <person name="Hatfull G.F."/>
        </authorList>
    </citation>
    <scope>NUCLEOTIDE SEQUENCE [LARGE SCALE GENOMIC DNA]</scope>
</reference>
<dbReference type="Proteomes" id="UP000225965">
    <property type="component" value="Segment"/>
</dbReference>
<dbReference type="GeneID" id="63210705"/>
<protein>
    <submittedName>
        <fullName evidence="1">Uncharacterized protein</fullName>
    </submittedName>
</protein>
<keyword evidence="2" id="KW-1185">Reference proteome</keyword>
<dbReference type="RefSeq" id="YP_010014048.1">
    <property type="nucleotide sequence ID" value="NC_053515.1"/>
</dbReference>
<sequence>MPMTEDGYVQGDGWVAGIDFDPHDPEEMEIMRDVWGREKFDRTRQLEHENEILRAVVNGQLTEDQRDQVDGACEAGASYAQAVCDVWNANKDL</sequence>
<gene>
    <name evidence="1" type="primary">163</name>
    <name evidence="1" type="ORF">PBI_MRMAGOO_163</name>
</gene>
<accession>A0A1L6BYT3</accession>
<evidence type="ECO:0000313" key="1">
    <source>
        <dbReference type="EMBL" id="APQ42245.1"/>
    </source>
</evidence>
<proteinExistence type="predicted"/>
<dbReference type="KEGG" id="vg:63210705"/>
<dbReference type="EMBL" id="KY223999">
    <property type="protein sequence ID" value="APQ42245.1"/>
    <property type="molecule type" value="Genomic_DNA"/>
</dbReference>
<evidence type="ECO:0000313" key="2">
    <source>
        <dbReference type="Proteomes" id="UP000225965"/>
    </source>
</evidence>
<name>A0A1L6BYT3_9CAUD</name>
<organism evidence="1 2">
    <name type="scientific">Mycobacterium phage MrMagoo</name>
    <dbReference type="NCBI Taxonomy" id="1927020"/>
    <lineage>
        <taxon>Viruses</taxon>
        <taxon>Duplodnaviria</taxon>
        <taxon>Heunggongvirae</taxon>
        <taxon>Uroviricota</taxon>
        <taxon>Caudoviricetes</taxon>
        <taxon>Vilmaviridae</taxon>
        <taxon>Mclasvirinae</taxon>
        <taxon>Reyvirus</taxon>
        <taxon>Reyvirus mrmagoo</taxon>
    </lineage>
</organism>